<organism evidence="2 3">
    <name type="scientific">Fragilariopsis cylindrus CCMP1102</name>
    <dbReference type="NCBI Taxonomy" id="635003"/>
    <lineage>
        <taxon>Eukaryota</taxon>
        <taxon>Sar</taxon>
        <taxon>Stramenopiles</taxon>
        <taxon>Ochrophyta</taxon>
        <taxon>Bacillariophyta</taxon>
        <taxon>Bacillariophyceae</taxon>
        <taxon>Bacillariophycidae</taxon>
        <taxon>Bacillariales</taxon>
        <taxon>Bacillariaceae</taxon>
        <taxon>Fragilariopsis</taxon>
    </lineage>
</organism>
<dbReference type="AlphaFoldDB" id="A0A1E7EKC1"/>
<dbReference type="InParanoid" id="A0A1E7EKC1"/>
<sequence>MTEMMEAAKRMTTTNNTMAVLLETDKNKTIDVQMQANNDINHVRKSGSSISCSRQKKVVQFNNIVIINEIPTHRLLTLDERSLTWYTGIDYRCFILLEQQQQQQTSNKVAPGNSSTSTSNTNYNHCNSNN</sequence>
<dbReference type="Proteomes" id="UP000095751">
    <property type="component" value="Unassembled WGS sequence"/>
</dbReference>
<dbReference type="EMBL" id="KV784411">
    <property type="protein sequence ID" value="OEU06365.1"/>
    <property type="molecule type" value="Genomic_DNA"/>
</dbReference>
<feature type="region of interest" description="Disordered" evidence="1">
    <location>
        <begin position="104"/>
        <end position="130"/>
    </location>
</feature>
<protein>
    <submittedName>
        <fullName evidence="2">Uncharacterized protein</fullName>
    </submittedName>
</protein>
<accession>A0A1E7EKC1</accession>
<evidence type="ECO:0000313" key="3">
    <source>
        <dbReference type="Proteomes" id="UP000095751"/>
    </source>
</evidence>
<dbReference type="KEGG" id="fcy:FRACYDRAFT_254807"/>
<feature type="compositionally biased region" description="Low complexity" evidence="1">
    <location>
        <begin position="113"/>
        <end position="130"/>
    </location>
</feature>
<keyword evidence="3" id="KW-1185">Reference proteome</keyword>
<reference evidence="2 3" key="1">
    <citation type="submission" date="2016-09" db="EMBL/GenBank/DDBJ databases">
        <title>Extensive genetic diversity and differential bi-allelic expression allows diatom success in the polar Southern Ocean.</title>
        <authorList>
            <consortium name="DOE Joint Genome Institute"/>
            <person name="Mock T."/>
            <person name="Otillar R.P."/>
            <person name="Strauss J."/>
            <person name="Dupont C."/>
            <person name="Frickenhaus S."/>
            <person name="Maumus F."/>
            <person name="Mcmullan M."/>
            <person name="Sanges R."/>
            <person name="Schmutz J."/>
            <person name="Toseland A."/>
            <person name="Valas R."/>
            <person name="Veluchamy A."/>
            <person name="Ward B.J."/>
            <person name="Allen A."/>
            <person name="Barry K."/>
            <person name="Falciatore A."/>
            <person name="Ferrante M."/>
            <person name="Fortunato A.E."/>
            <person name="Gloeckner G."/>
            <person name="Gruber A."/>
            <person name="Hipkin R."/>
            <person name="Janech M."/>
            <person name="Kroth P."/>
            <person name="Leese F."/>
            <person name="Lindquist E."/>
            <person name="Lyon B.R."/>
            <person name="Martin J."/>
            <person name="Mayer C."/>
            <person name="Parker M."/>
            <person name="Quesneville H."/>
            <person name="Raymond J."/>
            <person name="Uhlig C."/>
            <person name="Valentin K.U."/>
            <person name="Worden A.Z."/>
            <person name="Armbrust E.V."/>
            <person name="Bowler C."/>
            <person name="Green B."/>
            <person name="Moulton V."/>
            <person name="Van Oosterhout C."/>
            <person name="Grigoriev I."/>
        </authorList>
    </citation>
    <scope>NUCLEOTIDE SEQUENCE [LARGE SCALE GENOMIC DNA]</scope>
    <source>
        <strain evidence="2 3">CCMP1102</strain>
    </source>
</reference>
<gene>
    <name evidence="2" type="ORF">FRACYDRAFT_254807</name>
</gene>
<proteinExistence type="predicted"/>
<evidence type="ECO:0000313" key="2">
    <source>
        <dbReference type="EMBL" id="OEU06365.1"/>
    </source>
</evidence>
<name>A0A1E7EKC1_9STRA</name>
<evidence type="ECO:0000256" key="1">
    <source>
        <dbReference type="SAM" id="MobiDB-lite"/>
    </source>
</evidence>